<dbReference type="Pfam" id="PF10066">
    <property type="entry name" value="DUF2304"/>
    <property type="match status" value="1"/>
</dbReference>
<name>A0A1E8GL80_9LACT</name>
<evidence type="ECO:0000256" key="1">
    <source>
        <dbReference type="SAM" id="Phobius"/>
    </source>
</evidence>
<gene>
    <name evidence="2" type="ORF">BG261_07485</name>
</gene>
<dbReference type="AlphaFoldDB" id="A0A1E8GL80"/>
<dbReference type="RefSeq" id="WP_070793110.1">
    <property type="nucleotide sequence ID" value="NZ_MKIR01000024.1"/>
</dbReference>
<reference evidence="3" key="1">
    <citation type="submission" date="2016-09" db="EMBL/GenBank/DDBJ databases">
        <title>Draft genome sequence of a novel species of the family Streptococcaceae isolated from flowers.</title>
        <authorList>
            <person name="Chuah L.-O."/>
            <person name="Yap K.-P."/>
            <person name="Thong K.L."/>
            <person name="Liong M.T."/>
            <person name="Ahmad R."/>
            <person name="Rusul G."/>
        </authorList>
    </citation>
    <scope>NUCLEOTIDE SEQUENCE [LARGE SCALE GENOMIC DNA]</scope>
    <source>
        <strain evidence="3">DF1</strain>
    </source>
</reference>
<feature type="transmembrane region" description="Helical" evidence="1">
    <location>
        <begin position="63"/>
        <end position="84"/>
    </location>
</feature>
<keyword evidence="1" id="KW-1133">Transmembrane helix</keyword>
<keyword evidence="3" id="KW-1185">Reference proteome</keyword>
<dbReference type="Proteomes" id="UP000178622">
    <property type="component" value="Unassembled WGS sequence"/>
</dbReference>
<dbReference type="OrthoDB" id="2223431at2"/>
<evidence type="ECO:0000313" key="3">
    <source>
        <dbReference type="Proteomes" id="UP000178622"/>
    </source>
</evidence>
<comment type="caution">
    <text evidence="2">The sequence shown here is derived from an EMBL/GenBank/DDBJ whole genome shotgun (WGS) entry which is preliminary data.</text>
</comment>
<protein>
    <recommendedName>
        <fullName evidence="4">DUF2304 domain-containing protein</fullName>
    </recommendedName>
</protein>
<keyword evidence="1" id="KW-0812">Transmembrane</keyword>
<dbReference type="InterPro" id="IPR019277">
    <property type="entry name" value="DUF2304"/>
</dbReference>
<evidence type="ECO:0000313" key="2">
    <source>
        <dbReference type="EMBL" id="OFI48726.1"/>
    </source>
</evidence>
<organism evidence="2 3">
    <name type="scientific">Floricoccus tropicus</name>
    <dbReference type="NCBI Taxonomy" id="1859473"/>
    <lineage>
        <taxon>Bacteria</taxon>
        <taxon>Bacillati</taxon>
        <taxon>Bacillota</taxon>
        <taxon>Bacilli</taxon>
        <taxon>Lactobacillales</taxon>
        <taxon>Streptococcaceae</taxon>
        <taxon>Floricoccus</taxon>
    </lineage>
</organism>
<keyword evidence="1" id="KW-0472">Membrane</keyword>
<sequence>MSTFLRIEMIILALAIFYYIVKMINKNAFSLRRSAPWLVVGLGIIFIALFPQVVSFVAHQLGFALTMNFLLFVGLVFVFVLELMKTSSDTKKDNQIKVLIQEVSLLKSELEESKKE</sequence>
<feature type="transmembrane region" description="Helical" evidence="1">
    <location>
        <begin position="37"/>
        <end position="57"/>
    </location>
</feature>
<evidence type="ECO:0008006" key="4">
    <source>
        <dbReference type="Google" id="ProtNLM"/>
    </source>
</evidence>
<dbReference type="STRING" id="1859473.BG261_07485"/>
<feature type="transmembrane region" description="Helical" evidence="1">
    <location>
        <begin position="6"/>
        <end position="25"/>
    </location>
</feature>
<proteinExistence type="predicted"/>
<accession>A0A1E8GL80</accession>
<dbReference type="EMBL" id="MKIR01000024">
    <property type="protein sequence ID" value="OFI48726.1"/>
    <property type="molecule type" value="Genomic_DNA"/>
</dbReference>